<reference evidence="3 4" key="1">
    <citation type="submission" date="2016-08" db="EMBL/GenBank/DDBJ databases">
        <authorList>
            <person name="Seilhamer J.J."/>
        </authorList>
    </citation>
    <scope>NUCLEOTIDE SEQUENCE [LARGE SCALE GENOMIC DNA]</scope>
    <source>
        <strain evidence="3 4">VC14762</strain>
    </source>
</reference>
<dbReference type="AlphaFoldDB" id="A0A1V2W4C6"/>
<dbReference type="Gene3D" id="1.20.1600.10">
    <property type="entry name" value="Outer membrane efflux proteins (OEP)"/>
    <property type="match status" value="1"/>
</dbReference>
<dbReference type="GO" id="GO:0015562">
    <property type="term" value="F:efflux transmembrane transporter activity"/>
    <property type="evidence" value="ECO:0007669"/>
    <property type="project" value="InterPro"/>
</dbReference>
<dbReference type="Proteomes" id="UP000188543">
    <property type="component" value="Unassembled WGS sequence"/>
</dbReference>
<comment type="similarity">
    <text evidence="1">Belongs to the outer membrane factor (OMF) (TC 1.B.17) family.</text>
</comment>
<evidence type="ECO:0000256" key="2">
    <source>
        <dbReference type="SAM" id="SignalP"/>
    </source>
</evidence>
<dbReference type="PANTHER" id="PTHR30203">
    <property type="entry name" value="OUTER MEMBRANE CATION EFFLUX PROTEIN"/>
    <property type="match status" value="1"/>
</dbReference>
<accession>A0A1V2W4C6</accession>
<evidence type="ECO:0000313" key="3">
    <source>
        <dbReference type="EMBL" id="ONU86052.1"/>
    </source>
</evidence>
<gene>
    <name evidence="3" type="ORF">A8E72_14505</name>
</gene>
<dbReference type="Pfam" id="PF02321">
    <property type="entry name" value="OEP"/>
    <property type="match status" value="1"/>
</dbReference>
<keyword evidence="2" id="KW-0732">Signal</keyword>
<dbReference type="InterPro" id="IPR010131">
    <property type="entry name" value="MdtP/NodT-like"/>
</dbReference>
<name>A0A1V2W4C6_9BURK</name>
<feature type="chain" id="PRO_5012211832" evidence="2">
    <location>
        <begin position="26"/>
        <end position="180"/>
    </location>
</feature>
<protein>
    <submittedName>
        <fullName evidence="3">Multidrug transporter</fullName>
    </submittedName>
</protein>
<dbReference type="RefSeq" id="WP_171986534.1">
    <property type="nucleotide sequence ID" value="NZ_MUQO01000128.1"/>
</dbReference>
<dbReference type="EMBL" id="MUTJ01000049">
    <property type="protein sequence ID" value="ONU86052.1"/>
    <property type="molecule type" value="Genomic_DNA"/>
</dbReference>
<feature type="signal peptide" evidence="2">
    <location>
        <begin position="1"/>
        <end position="25"/>
    </location>
</feature>
<proteinExistence type="inferred from homology"/>
<comment type="caution">
    <text evidence="3">The sequence shown here is derived from an EMBL/GenBank/DDBJ whole genome shotgun (WGS) entry which is preliminary data.</text>
</comment>
<evidence type="ECO:0000256" key="1">
    <source>
        <dbReference type="ARBA" id="ARBA00007613"/>
    </source>
</evidence>
<sequence>MQKHALTATAVALAAALFATGCTMAPHYKRPDAPVAQAYPAGGVYATQPGAAGARSANGQAATAIGWREFFVDPRLQRLIEIALKNNRDLRVSVLNIEAARAQYQITRAGLFPTLDGTGTGNRQRLPNSLTAVPGRNITTTYNVGLSASWELDLFGRVQSLKDQALAQYLSTSYARQASE</sequence>
<dbReference type="SUPFAM" id="SSF56954">
    <property type="entry name" value="Outer membrane efflux proteins (OEP)"/>
    <property type="match status" value="1"/>
</dbReference>
<evidence type="ECO:0000313" key="4">
    <source>
        <dbReference type="Proteomes" id="UP000188543"/>
    </source>
</evidence>
<dbReference type="InterPro" id="IPR003423">
    <property type="entry name" value="OMP_efflux"/>
</dbReference>
<feature type="non-terminal residue" evidence="3">
    <location>
        <position position="180"/>
    </location>
</feature>
<dbReference type="PROSITE" id="PS51257">
    <property type="entry name" value="PROKAR_LIPOPROTEIN"/>
    <property type="match status" value="1"/>
</dbReference>
<organism evidence="3 4">
    <name type="scientific">Burkholderia cenocepacia</name>
    <dbReference type="NCBI Taxonomy" id="95486"/>
    <lineage>
        <taxon>Bacteria</taxon>
        <taxon>Pseudomonadati</taxon>
        <taxon>Pseudomonadota</taxon>
        <taxon>Betaproteobacteria</taxon>
        <taxon>Burkholderiales</taxon>
        <taxon>Burkholderiaceae</taxon>
        <taxon>Burkholderia</taxon>
        <taxon>Burkholderia cepacia complex</taxon>
    </lineage>
</organism>
<dbReference type="PANTHER" id="PTHR30203:SF32">
    <property type="entry name" value="CATION EFFLUX SYSTEM PROTEIN CUSC"/>
    <property type="match status" value="1"/>
</dbReference>